<dbReference type="PANTHER" id="PTHR43564:SF2">
    <property type="entry name" value="BLR6059 PROTEIN"/>
    <property type="match status" value="1"/>
</dbReference>
<evidence type="ECO:0000313" key="3">
    <source>
        <dbReference type="Proteomes" id="UP001157355"/>
    </source>
</evidence>
<dbReference type="Gene3D" id="3.50.30.50">
    <property type="entry name" value="Putative cyclase"/>
    <property type="match status" value="1"/>
</dbReference>
<name>A0AA37WZX0_9RHOB</name>
<keyword evidence="3" id="KW-1185">Reference proteome</keyword>
<dbReference type="GO" id="GO:0019441">
    <property type="term" value="P:L-tryptophan catabolic process to kynurenine"/>
    <property type="evidence" value="ECO:0007669"/>
    <property type="project" value="InterPro"/>
</dbReference>
<gene>
    <name evidence="2" type="ORF">GCM10010873_11830</name>
</gene>
<dbReference type="Pfam" id="PF04199">
    <property type="entry name" value="Cyclase"/>
    <property type="match status" value="1"/>
</dbReference>
<dbReference type="GO" id="GO:0004061">
    <property type="term" value="F:arylformamidase activity"/>
    <property type="evidence" value="ECO:0007669"/>
    <property type="project" value="InterPro"/>
</dbReference>
<dbReference type="PANTHER" id="PTHR43564">
    <property type="entry name" value="KYNURENINE FORMAMIDASE-LIKE PROTEIN"/>
    <property type="match status" value="1"/>
</dbReference>
<sequence>MRLKTLFAASAFSATCLAGMAQAEDPGLWKVYNDTFKSAKYVDLTHTITPDIPVWAGFGGPTFAPATAGVAMEGYVAKDEAFTFEKHGFEATNYILRTDQLGTQLDPPAHWAPEYPAIDELPATYTLRPLVVINIEPQVAKDFGYALQVADIEAFEKEYGTIPEGSVVMVRSGWSKAWPDKEFAARTPFPGVGLDALKFLHEQRKILFHGHEPLDTDATPTLEGEYWLMHNGYAQAEGVTNLDQVPPVGALIAIGYPKFGGGLGGYARYIAICPPDWQYGISVGQVAEAPLPKSDKPLKFDAARGMRLRE</sequence>
<organism evidence="2 3">
    <name type="scientific">Cypionkella aquatica</name>
    <dbReference type="NCBI Taxonomy" id="1756042"/>
    <lineage>
        <taxon>Bacteria</taxon>
        <taxon>Pseudomonadati</taxon>
        <taxon>Pseudomonadota</taxon>
        <taxon>Alphaproteobacteria</taxon>
        <taxon>Rhodobacterales</taxon>
        <taxon>Paracoccaceae</taxon>
        <taxon>Cypionkella</taxon>
    </lineage>
</organism>
<protein>
    <submittedName>
        <fullName evidence="2">Cyclase</fullName>
    </submittedName>
</protein>
<proteinExistence type="predicted"/>
<feature type="chain" id="PRO_5041300099" evidence="1">
    <location>
        <begin position="24"/>
        <end position="310"/>
    </location>
</feature>
<dbReference type="RefSeq" id="WP_284324410.1">
    <property type="nucleotide sequence ID" value="NZ_BSPP01000004.1"/>
</dbReference>
<dbReference type="InterPro" id="IPR037175">
    <property type="entry name" value="KFase_sf"/>
</dbReference>
<keyword evidence="1" id="KW-0732">Signal</keyword>
<dbReference type="InterPro" id="IPR007325">
    <property type="entry name" value="KFase/CYL"/>
</dbReference>
<reference evidence="2 3" key="1">
    <citation type="journal article" date="2014" name="Int. J. Syst. Evol. Microbiol.">
        <title>Complete genome sequence of Corynebacterium casei LMG S-19264T (=DSM 44701T), isolated from a smear-ripened cheese.</title>
        <authorList>
            <consortium name="US DOE Joint Genome Institute (JGI-PGF)"/>
            <person name="Walter F."/>
            <person name="Albersmeier A."/>
            <person name="Kalinowski J."/>
            <person name="Ruckert C."/>
        </authorList>
    </citation>
    <scope>NUCLEOTIDE SEQUENCE [LARGE SCALE GENOMIC DNA]</scope>
    <source>
        <strain evidence="2 3">NBRC 111766</strain>
    </source>
</reference>
<dbReference type="AlphaFoldDB" id="A0AA37WZX0"/>
<dbReference type="Proteomes" id="UP001157355">
    <property type="component" value="Unassembled WGS sequence"/>
</dbReference>
<comment type="caution">
    <text evidence="2">The sequence shown here is derived from an EMBL/GenBank/DDBJ whole genome shotgun (WGS) entry which is preliminary data.</text>
</comment>
<accession>A0AA37WZX0</accession>
<dbReference type="SUPFAM" id="SSF102198">
    <property type="entry name" value="Putative cyclase"/>
    <property type="match status" value="1"/>
</dbReference>
<evidence type="ECO:0000256" key="1">
    <source>
        <dbReference type="SAM" id="SignalP"/>
    </source>
</evidence>
<feature type="signal peptide" evidence="1">
    <location>
        <begin position="1"/>
        <end position="23"/>
    </location>
</feature>
<dbReference type="EMBL" id="BSPP01000004">
    <property type="protein sequence ID" value="GLS86209.1"/>
    <property type="molecule type" value="Genomic_DNA"/>
</dbReference>
<evidence type="ECO:0000313" key="2">
    <source>
        <dbReference type="EMBL" id="GLS86209.1"/>
    </source>
</evidence>